<feature type="non-terminal residue" evidence="2">
    <location>
        <position position="1"/>
    </location>
</feature>
<name>D9PGV3_9ZZZZ</name>
<reference evidence="2" key="1">
    <citation type="submission" date="2010-07" db="EMBL/GenBank/DDBJ databases">
        <authorList>
            <consortium name="CONSOLIDER consortium CSD2007-00005"/>
            <person name="Guazzaroni M.-E."/>
            <person name="Richter M."/>
            <person name="Garcia-Salamanca A."/>
            <person name="Yarza P."/>
            <person name="Ferrer M."/>
        </authorList>
    </citation>
    <scope>NUCLEOTIDE SEQUENCE</scope>
</reference>
<dbReference type="Gene3D" id="2.60.120.560">
    <property type="entry name" value="Exo-inulinase, domain 1"/>
    <property type="match status" value="1"/>
</dbReference>
<dbReference type="EMBL" id="ADZX01000319">
    <property type="protein sequence ID" value="EFK97212.1"/>
    <property type="molecule type" value="Genomic_DNA"/>
</dbReference>
<comment type="caution">
    <text evidence="2">The sequence shown here is derived from an EMBL/GenBank/DDBJ whole genome shotgun (WGS) entry which is preliminary data.</text>
</comment>
<reference evidence="2" key="2">
    <citation type="journal article" date="2011" name="Microb. Ecol.">
        <title>Taxonomic and Functional Metagenomic Profiling of the Microbial Community in the Anoxic Sediment of a Sub-saline Shallow Lake (Laguna de Carrizo, Central Spain).</title>
        <authorList>
            <person name="Ferrer M."/>
            <person name="Guazzaroni M.E."/>
            <person name="Richter M."/>
            <person name="Garcia-Salamanca A."/>
            <person name="Yarza P."/>
            <person name="Suarez-Suarez A."/>
            <person name="Solano J."/>
            <person name="Alcaide M."/>
            <person name="van Dillewijn P."/>
            <person name="Molina-Henares M.A."/>
            <person name="Lopez-Cortes N."/>
            <person name="Al-Ramahi Y."/>
            <person name="Guerrero C."/>
            <person name="Acosta A."/>
            <person name="de Eugenio L.I."/>
            <person name="Martinez V."/>
            <person name="Marques S."/>
            <person name="Rojo F."/>
            <person name="Santero E."/>
            <person name="Genilloud O."/>
            <person name="Perez-Perez J."/>
            <person name="Rossello-Mora R."/>
            <person name="Ramos J.L."/>
        </authorList>
    </citation>
    <scope>NUCLEOTIDE SEQUENCE</scope>
</reference>
<sequence>EWNSQEVIAKGSKIKVILNGTTILEGDIKEASKNGTLDHKEHPGLFREKGYIGFFGVMARN</sequence>
<organism evidence="2">
    <name type="scientific">sediment metagenome</name>
    <dbReference type="NCBI Taxonomy" id="749907"/>
    <lineage>
        <taxon>unclassified sequences</taxon>
        <taxon>metagenomes</taxon>
        <taxon>ecological metagenomes</taxon>
    </lineage>
</organism>
<evidence type="ECO:0000259" key="1">
    <source>
        <dbReference type="Pfam" id="PF06439"/>
    </source>
</evidence>
<proteinExistence type="predicted"/>
<evidence type="ECO:0000313" key="2">
    <source>
        <dbReference type="EMBL" id="EFK97212.1"/>
    </source>
</evidence>
<dbReference type="InterPro" id="IPR010496">
    <property type="entry name" value="AL/BT2_dom"/>
</dbReference>
<protein>
    <submittedName>
        <fullName evidence="2">Protein containing DUF1080</fullName>
    </submittedName>
</protein>
<accession>D9PGV3</accession>
<dbReference type="Pfam" id="PF06439">
    <property type="entry name" value="3keto-disac_hyd"/>
    <property type="match status" value="1"/>
</dbReference>
<feature type="domain" description="3-keto-alpha-glucoside-1,2-lyase/3-keto-2-hydroxy-glucal hydratase" evidence="1">
    <location>
        <begin position="1"/>
        <end position="54"/>
    </location>
</feature>
<gene>
    <name evidence="2" type="ORF">LDC_0750</name>
</gene>
<dbReference type="GO" id="GO:0016787">
    <property type="term" value="F:hydrolase activity"/>
    <property type="evidence" value="ECO:0007669"/>
    <property type="project" value="InterPro"/>
</dbReference>
<dbReference type="AlphaFoldDB" id="D9PGV3"/>